<feature type="transmembrane region" description="Helical" evidence="7">
    <location>
        <begin position="130"/>
        <end position="152"/>
    </location>
</feature>
<evidence type="ECO:0000256" key="2">
    <source>
        <dbReference type="ARBA" id="ARBA00005779"/>
    </source>
</evidence>
<feature type="transmembrane region" description="Helical" evidence="7">
    <location>
        <begin position="89"/>
        <end position="110"/>
    </location>
</feature>
<comment type="subcellular location">
    <subcellularLocation>
        <location evidence="1">Cell membrane</location>
        <topology evidence="1">Multi-pass membrane protein</topology>
    </subcellularLocation>
</comment>
<reference evidence="8 9" key="1">
    <citation type="submission" date="2024-09" db="EMBL/GenBank/DDBJ databases">
        <title>Laminarin stimulates single cell rates of sulfate reduction while oxygen inhibits transcriptomic activity in coastal marine sediment.</title>
        <authorList>
            <person name="Lindsay M."/>
            <person name="Orcutt B."/>
            <person name="Emerson D."/>
            <person name="Stepanauskas R."/>
            <person name="D'Angelo T."/>
        </authorList>
    </citation>
    <scope>NUCLEOTIDE SEQUENCE [LARGE SCALE GENOMIC DNA]</scope>
    <source>
        <strain evidence="8">SAG AM-311-K15</strain>
    </source>
</reference>
<comment type="caution">
    <text evidence="8">The sequence shown here is derived from an EMBL/GenBank/DDBJ whole genome shotgun (WGS) entry which is preliminary data.</text>
</comment>
<evidence type="ECO:0000256" key="3">
    <source>
        <dbReference type="ARBA" id="ARBA00022475"/>
    </source>
</evidence>
<feature type="transmembrane region" description="Helical" evidence="7">
    <location>
        <begin position="229"/>
        <end position="249"/>
    </location>
</feature>
<feature type="transmembrane region" description="Helical" evidence="7">
    <location>
        <begin position="198"/>
        <end position="217"/>
    </location>
</feature>
<keyword evidence="4 7" id="KW-0812">Transmembrane</keyword>
<keyword evidence="9" id="KW-1185">Reference proteome</keyword>
<feature type="transmembrane region" description="Helical" evidence="7">
    <location>
        <begin position="159"/>
        <end position="178"/>
    </location>
</feature>
<comment type="similarity">
    <text evidence="2">Belongs to the UPF0719 family.</text>
</comment>
<keyword evidence="6 7" id="KW-0472">Membrane</keyword>
<evidence type="ECO:0000256" key="7">
    <source>
        <dbReference type="SAM" id="Phobius"/>
    </source>
</evidence>
<evidence type="ECO:0000313" key="9">
    <source>
        <dbReference type="Proteomes" id="UP001594351"/>
    </source>
</evidence>
<dbReference type="Pfam" id="PF03994">
    <property type="entry name" value="DUF350"/>
    <property type="match status" value="2"/>
</dbReference>
<gene>
    <name evidence="8" type="ORF">ACFL27_10915</name>
</gene>
<evidence type="ECO:0000256" key="6">
    <source>
        <dbReference type="ARBA" id="ARBA00023136"/>
    </source>
</evidence>
<protein>
    <submittedName>
        <fullName evidence="8">DUF350 domain-containing protein</fullName>
    </submittedName>
</protein>
<evidence type="ECO:0000256" key="5">
    <source>
        <dbReference type="ARBA" id="ARBA00022989"/>
    </source>
</evidence>
<evidence type="ECO:0000256" key="4">
    <source>
        <dbReference type="ARBA" id="ARBA00022692"/>
    </source>
</evidence>
<keyword evidence="3" id="KW-1003">Cell membrane</keyword>
<feature type="transmembrane region" description="Helical" evidence="7">
    <location>
        <begin position="47"/>
        <end position="68"/>
    </location>
</feature>
<dbReference type="InterPro" id="IPR007140">
    <property type="entry name" value="DUF350"/>
</dbReference>
<dbReference type="PANTHER" id="PTHR40043:SF1">
    <property type="entry name" value="UPF0719 INNER MEMBRANE PROTEIN YJFL"/>
    <property type="match status" value="1"/>
</dbReference>
<sequence length="290" mass="31376">MSIIQTLVIDVGYVVLGILVLTLSKIIKDVITPFQDDEELTVKDNPALGVSVAGYYAAVFAVFVGAFADSSEVANQTVAFDLKQLSMEMLLVLGYSLGGIVLLNLSRFIVDHLMLYKFSVTKEILEDRNSGSGAVECGNYVASGLIIAGAIHGEGGGPLTALVFFFLGQFVLILYGLFYQLTTKYDIHKEIEADNVPAGVAMGGNIIAIGIILLKSLKGDFEGWLSNITDFFILAAVGFVVLFIIRLVFDWMMLPRATLTHEIAVDRNINAAYLESTVLIGTAVVIFFAI</sequence>
<organism evidence="8 9">
    <name type="scientific">candidate division CSSED10-310 bacterium</name>
    <dbReference type="NCBI Taxonomy" id="2855610"/>
    <lineage>
        <taxon>Bacteria</taxon>
        <taxon>Bacteria division CSSED10-310</taxon>
    </lineage>
</organism>
<evidence type="ECO:0000313" key="8">
    <source>
        <dbReference type="EMBL" id="MFC1850692.1"/>
    </source>
</evidence>
<evidence type="ECO:0000256" key="1">
    <source>
        <dbReference type="ARBA" id="ARBA00004651"/>
    </source>
</evidence>
<proteinExistence type="inferred from homology"/>
<accession>A0ABV6YWU9</accession>
<dbReference type="EMBL" id="JBHPBY010000117">
    <property type="protein sequence ID" value="MFC1850692.1"/>
    <property type="molecule type" value="Genomic_DNA"/>
</dbReference>
<feature type="transmembrane region" description="Helical" evidence="7">
    <location>
        <begin position="7"/>
        <end position="27"/>
    </location>
</feature>
<feature type="transmembrane region" description="Helical" evidence="7">
    <location>
        <begin position="269"/>
        <end position="289"/>
    </location>
</feature>
<name>A0ABV6YWU9_UNCC1</name>
<dbReference type="Proteomes" id="UP001594351">
    <property type="component" value="Unassembled WGS sequence"/>
</dbReference>
<dbReference type="PANTHER" id="PTHR40043">
    <property type="entry name" value="UPF0719 INNER MEMBRANE PROTEIN YJFL"/>
    <property type="match status" value="1"/>
</dbReference>
<keyword evidence="5 7" id="KW-1133">Transmembrane helix</keyword>